<feature type="non-terminal residue" evidence="1">
    <location>
        <position position="1"/>
    </location>
</feature>
<proteinExistence type="predicted"/>
<evidence type="ECO:0000313" key="2">
    <source>
        <dbReference type="Proteomes" id="UP000250266"/>
    </source>
</evidence>
<accession>A0A8E2JCJ8</accession>
<name>A0A8E2JCJ8_9PEZI</name>
<organism evidence="1 2">
    <name type="scientific">Lepidopterella palustris CBS 459.81</name>
    <dbReference type="NCBI Taxonomy" id="1314670"/>
    <lineage>
        <taxon>Eukaryota</taxon>
        <taxon>Fungi</taxon>
        <taxon>Dikarya</taxon>
        <taxon>Ascomycota</taxon>
        <taxon>Pezizomycotina</taxon>
        <taxon>Dothideomycetes</taxon>
        <taxon>Pleosporomycetidae</taxon>
        <taxon>Mytilinidiales</taxon>
        <taxon>Argynnaceae</taxon>
        <taxon>Lepidopterella</taxon>
    </lineage>
</organism>
<sequence length="215" mass="23298">PTTAQAVVQAGSSPVHVGTLSGGELYTSISSALEKLCPPVTQTTTSTLCTTTGVAIKGIPYIEMDSLATDGELVVKVDASSYNVTSLRDAMIHSAALTAQKASLGKNCYTKRYTTEALKRDITSSRFWPRHWLLEGRDHPYPVKEDITLCNSVSFAAVQYYDQFWRLAPQPGPTDFIYAHWEFHVGPGGMFACDFLGDLADALAAIEPEFAVGEV</sequence>
<dbReference type="OrthoDB" id="3942428at2759"/>
<dbReference type="AlphaFoldDB" id="A0A8E2JCJ8"/>
<dbReference type="EMBL" id="KV745119">
    <property type="protein sequence ID" value="OCK77549.1"/>
    <property type="molecule type" value="Genomic_DNA"/>
</dbReference>
<evidence type="ECO:0000313" key="1">
    <source>
        <dbReference type="EMBL" id="OCK77549.1"/>
    </source>
</evidence>
<feature type="non-terminal residue" evidence="1">
    <location>
        <position position="215"/>
    </location>
</feature>
<dbReference type="Proteomes" id="UP000250266">
    <property type="component" value="Unassembled WGS sequence"/>
</dbReference>
<keyword evidence="2" id="KW-1185">Reference proteome</keyword>
<protein>
    <submittedName>
        <fullName evidence="1">Uncharacterized protein</fullName>
    </submittedName>
</protein>
<gene>
    <name evidence="1" type="ORF">K432DRAFT_264910</name>
</gene>
<reference evidence="1 2" key="1">
    <citation type="journal article" date="2016" name="Nat. Commun.">
        <title>Ectomycorrhizal ecology is imprinted in the genome of the dominant symbiotic fungus Cenococcum geophilum.</title>
        <authorList>
            <consortium name="DOE Joint Genome Institute"/>
            <person name="Peter M."/>
            <person name="Kohler A."/>
            <person name="Ohm R.A."/>
            <person name="Kuo A."/>
            <person name="Krutzmann J."/>
            <person name="Morin E."/>
            <person name="Arend M."/>
            <person name="Barry K.W."/>
            <person name="Binder M."/>
            <person name="Choi C."/>
            <person name="Clum A."/>
            <person name="Copeland A."/>
            <person name="Grisel N."/>
            <person name="Haridas S."/>
            <person name="Kipfer T."/>
            <person name="LaButti K."/>
            <person name="Lindquist E."/>
            <person name="Lipzen A."/>
            <person name="Maire R."/>
            <person name="Meier B."/>
            <person name="Mihaltcheva S."/>
            <person name="Molinier V."/>
            <person name="Murat C."/>
            <person name="Poggeler S."/>
            <person name="Quandt C.A."/>
            <person name="Sperisen C."/>
            <person name="Tritt A."/>
            <person name="Tisserant E."/>
            <person name="Crous P.W."/>
            <person name="Henrissat B."/>
            <person name="Nehls U."/>
            <person name="Egli S."/>
            <person name="Spatafora J.W."/>
            <person name="Grigoriev I.V."/>
            <person name="Martin F.M."/>
        </authorList>
    </citation>
    <scope>NUCLEOTIDE SEQUENCE [LARGE SCALE GENOMIC DNA]</scope>
    <source>
        <strain evidence="1 2">CBS 459.81</strain>
    </source>
</reference>